<gene>
    <name evidence="2" type="ORF">SAMN05421739_106129</name>
</gene>
<dbReference type="PANTHER" id="PTHR43881:SF1">
    <property type="entry name" value="GAMMA-GLUTAMYLTRANSPEPTIDASE (AFU_ORTHOLOGUE AFUA_4G13580)"/>
    <property type="match status" value="1"/>
</dbReference>
<dbReference type="EMBL" id="FOOT01000006">
    <property type="protein sequence ID" value="SFH14469.1"/>
    <property type="molecule type" value="Genomic_DNA"/>
</dbReference>
<dbReference type="STRING" id="1436961.SAMN05421739_106129"/>
<evidence type="ECO:0000256" key="1">
    <source>
        <dbReference type="SAM" id="SignalP"/>
    </source>
</evidence>
<dbReference type="InterPro" id="IPR052896">
    <property type="entry name" value="GGT-like_enzyme"/>
</dbReference>
<dbReference type="Proteomes" id="UP000198724">
    <property type="component" value="Unassembled WGS sequence"/>
</dbReference>
<name>A0A1I2XN43_9BACT</name>
<dbReference type="Pfam" id="PF01019">
    <property type="entry name" value="G_glu_transpept"/>
    <property type="match status" value="1"/>
</dbReference>
<dbReference type="SUPFAM" id="SSF56235">
    <property type="entry name" value="N-terminal nucleophile aminohydrolases (Ntn hydrolases)"/>
    <property type="match status" value="1"/>
</dbReference>
<accession>A0A1I2XN43</accession>
<keyword evidence="2" id="KW-0378">Hydrolase</keyword>
<feature type="signal peptide" evidence="1">
    <location>
        <begin position="1"/>
        <end position="19"/>
    </location>
</feature>
<organism evidence="2 3">
    <name type="scientific">Pontibacter chinhatensis</name>
    <dbReference type="NCBI Taxonomy" id="1436961"/>
    <lineage>
        <taxon>Bacteria</taxon>
        <taxon>Pseudomonadati</taxon>
        <taxon>Bacteroidota</taxon>
        <taxon>Cytophagia</taxon>
        <taxon>Cytophagales</taxon>
        <taxon>Hymenobacteraceae</taxon>
        <taxon>Pontibacter</taxon>
    </lineage>
</organism>
<dbReference type="PANTHER" id="PTHR43881">
    <property type="entry name" value="GAMMA-GLUTAMYLTRANSPEPTIDASE (AFU_ORTHOLOGUE AFUA_4G13580)"/>
    <property type="match status" value="1"/>
</dbReference>
<evidence type="ECO:0000313" key="3">
    <source>
        <dbReference type="Proteomes" id="UP000198724"/>
    </source>
</evidence>
<evidence type="ECO:0000313" key="2">
    <source>
        <dbReference type="EMBL" id="SFH14469.1"/>
    </source>
</evidence>
<dbReference type="Gene3D" id="1.10.246.130">
    <property type="match status" value="1"/>
</dbReference>
<dbReference type="Gene3D" id="3.60.20.40">
    <property type="match status" value="1"/>
</dbReference>
<dbReference type="InterPro" id="IPR043137">
    <property type="entry name" value="GGT_ssub_C"/>
</dbReference>
<feature type="chain" id="PRO_5011469916" evidence="1">
    <location>
        <begin position="20"/>
        <end position="626"/>
    </location>
</feature>
<dbReference type="AlphaFoldDB" id="A0A1I2XN43"/>
<protein>
    <submittedName>
        <fullName evidence="2">Gamma-glutamyltranspeptidase / glutathione hydrolase</fullName>
    </submittedName>
</protein>
<keyword evidence="3" id="KW-1185">Reference proteome</keyword>
<proteinExistence type="predicted"/>
<reference evidence="3" key="1">
    <citation type="submission" date="2016-10" db="EMBL/GenBank/DDBJ databases">
        <authorList>
            <person name="Varghese N."/>
            <person name="Submissions S."/>
        </authorList>
    </citation>
    <scope>NUCLEOTIDE SEQUENCE [LARGE SCALE GENOMIC DNA]</scope>
    <source>
        <strain evidence="3">LP51</strain>
    </source>
</reference>
<dbReference type="InterPro" id="IPR043138">
    <property type="entry name" value="GGT_lsub"/>
</dbReference>
<sequence length="626" mass="69560">MRKLLTLYLLLGAILAAQAQQTQKPVLHGKNWMAITGKPLAATAGAMTFQKGGNAVDAACAMLAATCTMWDVLSWGGETQALLYNPKTKKVIAINAMGVAPTGATPEFFKSKGYNFPPEYGPLAATTPGTPGGLMHMLANYGTLSLEEVLAPAIELAAGYPIEAQTANSIERGKERIKQWPYSKKVFLTHLGEEREAPVAGDIFVQQDLLQTLTKLVEAERQALKKGKSRKEAIMAAYDRFYKGDIAKEFVRGSKEQGGLITMKDLANWKPLEEEPLVVNYKGIDVYKLQQWTQGPSLLQALNILENFDLKSMGYNSSRYIHTVYQSMSLAFADRDFYYGDPYVAPQEPMKGLLSKDYARQRAALIQYERNDAKIGPGDPYPFEGKKNPYLKLLKDRGFEFDTIRRNFAPTHDLRNGSSMVEYQDRLWRGTTTIEAADKEGWVVSITPSGGWLPACIAGNTGIGMSQRMQSFVLDEQLNPFNVVAPGKRPRVTLTPSMALKEGKPYLSFAVQGGDTQEQNLLQFFLNVVEFSMNVQQAAEAANFNTNQLWLSLGGTKTEDRQPKPGHILLHDSTPEEVREQLKQMGYTLDFDDRTSGPINAIYFDWKHNSLWGGSSNHGEDYGIGW</sequence>
<keyword evidence="1" id="KW-0732">Signal</keyword>
<dbReference type="OrthoDB" id="9781342at2"/>
<dbReference type="InterPro" id="IPR029055">
    <property type="entry name" value="Ntn_hydrolases_N"/>
</dbReference>
<dbReference type="RefSeq" id="WP_092104080.1">
    <property type="nucleotide sequence ID" value="NZ_FOOT01000006.1"/>
</dbReference>
<dbReference type="GO" id="GO:0016787">
    <property type="term" value="F:hydrolase activity"/>
    <property type="evidence" value="ECO:0007669"/>
    <property type="project" value="UniProtKB-KW"/>
</dbReference>
<dbReference type="PRINTS" id="PR01210">
    <property type="entry name" value="GGTRANSPTASE"/>
</dbReference>